<dbReference type="NCBIfam" id="TIGR02601">
    <property type="entry name" value="autotrns_rpt"/>
    <property type="match status" value="7"/>
</dbReference>
<proteinExistence type="predicted"/>
<organism evidence="3 4">
    <name type="scientific">Amorphus orientalis</name>
    <dbReference type="NCBI Taxonomy" id="649198"/>
    <lineage>
        <taxon>Bacteria</taxon>
        <taxon>Pseudomonadati</taxon>
        <taxon>Pseudomonadota</taxon>
        <taxon>Alphaproteobacteria</taxon>
        <taxon>Hyphomicrobiales</taxon>
        <taxon>Amorphaceae</taxon>
        <taxon>Amorphus</taxon>
    </lineage>
</organism>
<dbReference type="Pfam" id="PF12951">
    <property type="entry name" value="PATR"/>
    <property type="match status" value="7"/>
</dbReference>
<evidence type="ECO:0000313" key="3">
    <source>
        <dbReference type="EMBL" id="MDQ0316300.1"/>
    </source>
</evidence>
<dbReference type="RefSeq" id="WP_306886127.1">
    <property type="nucleotide sequence ID" value="NZ_JAUSUL010000002.1"/>
</dbReference>
<name>A0AAE3VR36_9HYPH</name>
<dbReference type="EMBL" id="JAUSUL010000002">
    <property type="protein sequence ID" value="MDQ0316300.1"/>
    <property type="molecule type" value="Genomic_DNA"/>
</dbReference>
<evidence type="ECO:0000313" key="4">
    <source>
        <dbReference type="Proteomes" id="UP001229244"/>
    </source>
</evidence>
<dbReference type="Proteomes" id="UP001229244">
    <property type="component" value="Unassembled WGS sequence"/>
</dbReference>
<evidence type="ECO:0000259" key="2">
    <source>
        <dbReference type="PROSITE" id="PS51208"/>
    </source>
</evidence>
<feature type="domain" description="Autotransporter" evidence="2">
    <location>
        <begin position="2389"/>
        <end position="2664"/>
    </location>
</feature>
<dbReference type="InterPro" id="IPR013425">
    <property type="entry name" value="Autotrns_rpt"/>
</dbReference>
<accession>A0AAE3VR36</accession>
<protein>
    <submittedName>
        <fullName evidence="3">Autotransporter-associated beta strand protein</fullName>
    </submittedName>
</protein>
<keyword evidence="1" id="KW-0732">Signal</keyword>
<dbReference type="InterPro" id="IPR036709">
    <property type="entry name" value="Autotransporte_beta_dom_sf"/>
</dbReference>
<dbReference type="PROSITE" id="PS51208">
    <property type="entry name" value="AUTOTRANSPORTER"/>
    <property type="match status" value="1"/>
</dbReference>
<gene>
    <name evidence="3" type="ORF">J2S73_002757</name>
</gene>
<sequence length="2664" mass="261161">MKAVDQVRVGRACRAFECHLSGLRAMAFLENPARNPVGTVAAIIVVSLVLVAPPASSGAQAQDLNGSGQSGFDTLVPQALQPGRTDVVNITIGGSAGDVAMSSDLALPGPAQSIGLNFLGGPGAPGRFAVRDGATLTIESGANIDFDENGRFDVGRKASGSVLMNGGEVSLSSVGGRYSLLGVGNDGTGTFTQNAGTVRIQGSALDVGFNGGSGTYDMRGGEIALTPGATIYVGEDPGASGTLSISGNSRITSSTVNPSSTGTQIFIGTDEGVGRVVQNGAGSLVSIDSGANAFWFGHSFASDKEGGRGTYELQAGTFEVKGRDGPRFGTAEGGTGEFIQSGGAFSSEGGVIFGERGTGIYTLSGGTAAFDGGLRLAVRAGSSGTIDQTGGTLAIGAGSDLYLGGGGAGIYNLTGGTLAIGGSDLRGRAPGGGSGGSYAFNLGGGTIRVTGSDLTTSVNATLTGGSTSAIDTNGLNATWNGVLSGGGGLAKAGTGTLTLASANTFTGGVSLQGGTLALGLTNALSGNALATMSGAALDLTGLSNTDVVNLGAVSGDGTINLGVANLVTTIGSGQSAAFSGTINSDGWPYDSEIGTFTKTGAGDLVINGSTMNRGESFIVQGSMTQSGGTTAWSNINPGSGAGANGTLNVSGGTLTVNVGMRVGDFGGTGFVNQTGGTVRLEPTCSDTSRCVSLNVGNQGGTGTYTISGGSLILEGGAHSIGRTTGARASSSGTLNIGGTGLVEVRPSAFSSGFLVIGDRDNSTNDGTGTLNQTGGTLRIVDTSRLYLGGYGGSTYNLTGGALEIGGTSLQGLYGGGGADGSYAFNLGGGTIRVTGSNLTTSVNATLTGGRTSAIDTNGLNATWNGVFSGGGGLAKAGAGTLTLASANTFTGGVSLQGGTLALGLTNALSGNALATSSGAVLDLTGLSNTDVVNLGAVSGAGTINLGVANLVTTIGSGHSAAFSGTINSDGWPYDSEIGTFTKTGAGDLVINGSTMNRGESFIVQGSMTQSGGTTTWSNINVGSGTGANGTLNVSGGSLTLNVGMRVGDFGGTGLVNQTGGTVRLEPTCSDNDRCASLNIGNQGGTGTYTISGGSLILEGGSHTIGRNAGTRPVSSGTLNISGTGLVEVRPYGASRGFLVIGDRDATAQTSTGVINQTGGTLRIVDTSELYLGGYGSGTYNLNGGTLEIGADNLRGLYANNGTGSYAFNLGGGTIRVTGSDLATSVDATLTGGSTSTVDTNGLNATWGGAFSGGGGLAKAGAGTLTLASANTFTGGVSLQGGTLALGVANALSGNALSAAGGAILDLTTLTDSDAVNLGAVSGGGTINLGVANLVTSVAGGQMSAFSGILNSDGWPYDSEIGTFTKTGAGDLVINGSTMNRGESFIVQGSMTQSGGTTAWSSINVGSGTGANGTLNVSGGSLTLNVGMRVGDFGGTGFVNQTGGTVRLEPTCSDNDRCASLNIGNQGGTGTYTISGGSLILEGGSHTIGRNAGSRPVSSGTLNISGTGLVEVRPSSFSGGFLVIGDRDATAQTSTGVINQTGGTLRIVDTSELYLGGYGSGTYNLDGGTLEIGADNLRGLYANNGTGSYAFNLGGGTIRVTGSNLTTSVNATLTGGSTSAIDTNGLNATWNGVFSGGGGLAKAGAGTLTLASANTFTGGVSLQGGTLALGVANALNGNAVATSAGSVFDITGLGAADVVRIGALSGGGTVQLGDSSLTSTINAGQSATFSGTLSSPAFSYEANPGQFIKAGSGNLTINGSTMSRGQAFIAGGSMTQSGGTSNWSTLNVGRGAGADGALNVTGGSLTLAVGLRAGASGGRGTITQTGGTLRMASGSTFHLGGPGGGVYDLNGGALEIGGTSLQGLSGGTGSYAFTLGGGTIRVTGSDLATSVNATLTGGRTSTVDTNGFNARWGGVFSGGGSLRKAGQGTLTLPGVNTYSGTTYLAGGTVRAVEGALGTGALVFEAASTYAFAGSFTLAKEVTFGPGAVGSFQVDAGSTGTLGGRLSGTGGLAKTGLGTLVLAGTANSYSGQTRVRQGTLIVGATGALPDASELLVDTGASFQLRGVAQKLKKLEGTGNIVLGEASTLDIATDTSDSVFDGNLSGTGGVSKSGGGTLTFNGVNDYTGPTSIDSGSLVVNGEVTNSPITVNPGGSLAGRGRVNTVNLQGGANIMPGNSPGTLTVIRDITFRPGSTYVAEIENGISDNIVVQDGVATIMEGSNLSLQLTGTPTLGEAYTILEARTATGGSIVTMGRGFTVSSNFTRPLLEQDVTYSPSAVTVTYDGLSAPWSTVVSGANAGAAADGVQSLGLENSLYEDAVFLTEDRIDGAFALLSGEINASAKSVLINDSRFVRTTVFDRLATLDGQSGAATRFASAPLSYASSGGAGDPEPVRTNATVWATGFGSWGSSDGGVAGDLDRDSSGVFTGADVLLGSWRVGVLGGYSHTGFSVDSQRSSGDTDAYHAALYAGTSWHAVNVRGGAAYSWDDVSSSRIASFPTTQTLKADYDAGTTQLFGEVGYGVDAGPVGFEPFAGLAYVNLNTDGFTETGGVAALTSQGDATDITYSTLGLRGSASAAIGAGMNATVQGMVGWRHMYSASTPTSAFAFAAGGTPFTVAGVPFAKDTLLLDAGLNVSVRNSLSLGAAYSGEFGDGSADQSVGGTLAWTF</sequence>
<dbReference type="Gene3D" id="2.160.20.20">
    <property type="match status" value="1"/>
</dbReference>
<dbReference type="InterPro" id="IPR011050">
    <property type="entry name" value="Pectin_lyase_fold/virulence"/>
</dbReference>
<comment type="caution">
    <text evidence="3">The sequence shown here is derived from an EMBL/GenBank/DDBJ whole genome shotgun (WGS) entry which is preliminary data.</text>
</comment>
<dbReference type="SUPFAM" id="SSF103515">
    <property type="entry name" value="Autotransporter"/>
    <property type="match status" value="1"/>
</dbReference>
<dbReference type="InterPro" id="IPR005546">
    <property type="entry name" value="Autotransporte_beta"/>
</dbReference>
<reference evidence="3" key="1">
    <citation type="submission" date="2023-07" db="EMBL/GenBank/DDBJ databases">
        <title>Genomic Encyclopedia of Type Strains, Phase IV (KMG-IV): sequencing the most valuable type-strain genomes for metagenomic binning, comparative biology and taxonomic classification.</title>
        <authorList>
            <person name="Goeker M."/>
        </authorList>
    </citation>
    <scope>NUCLEOTIDE SEQUENCE</scope>
    <source>
        <strain evidence="3">DSM 21202</strain>
    </source>
</reference>
<dbReference type="SMART" id="SM00869">
    <property type="entry name" value="Autotransporter"/>
    <property type="match status" value="1"/>
</dbReference>
<dbReference type="Pfam" id="PF03797">
    <property type="entry name" value="Autotransporter"/>
    <property type="match status" value="1"/>
</dbReference>
<keyword evidence="4" id="KW-1185">Reference proteome</keyword>
<dbReference type="Gene3D" id="2.40.128.130">
    <property type="entry name" value="Autotransporter beta-domain"/>
    <property type="match status" value="1"/>
</dbReference>
<dbReference type="InterPro" id="IPR012332">
    <property type="entry name" value="Autotransporter_pectin_lyase_C"/>
</dbReference>
<dbReference type="SUPFAM" id="SSF51126">
    <property type="entry name" value="Pectin lyase-like"/>
    <property type="match status" value="3"/>
</dbReference>
<evidence type="ECO:0000256" key="1">
    <source>
        <dbReference type="ARBA" id="ARBA00022729"/>
    </source>
</evidence>